<dbReference type="AlphaFoldDB" id="I4A6G1"/>
<gene>
    <name evidence="1" type="ordered locus">Desde_1113</name>
</gene>
<organism evidence="1 2">
    <name type="scientific">Desulfitobacterium dehalogenans (strain ATCC 51507 / DSM 9161 / JW/IU-DC1)</name>
    <dbReference type="NCBI Taxonomy" id="756499"/>
    <lineage>
        <taxon>Bacteria</taxon>
        <taxon>Bacillati</taxon>
        <taxon>Bacillota</taxon>
        <taxon>Clostridia</taxon>
        <taxon>Eubacteriales</taxon>
        <taxon>Desulfitobacteriaceae</taxon>
        <taxon>Desulfitobacterium</taxon>
    </lineage>
</organism>
<proteinExistence type="predicted"/>
<sequence length="83" mass="9808">MDKMKTLRNEIIRKAAELAHKNDPYLTKHECASEYYDQFEDGSYELWLRGWLGLMIEDGSKEAIEIMKDLIRYRLQSKPNTPA</sequence>
<name>I4A6G1_DESDJ</name>
<dbReference type="KEGG" id="ddh:Desde_1113"/>
<reference evidence="1 2" key="2">
    <citation type="journal article" date="2015" name="J. Bacteriol.">
        <title>Genomic, proteomic, and biochemical analysis of the organohalide respiratory pathway in Desulfitobacterium dehalogenans.</title>
        <authorList>
            <person name="Kruse T."/>
            <person name="van de Pas B.A."/>
            <person name="Atteia A."/>
            <person name="Krab K."/>
            <person name="Hagen W.R."/>
            <person name="Goodwin L."/>
            <person name="Chain P."/>
            <person name="Boeren S."/>
            <person name="Maphosa F."/>
            <person name="Schraa G."/>
            <person name="de Vos W.M."/>
            <person name="van der Oost J."/>
            <person name="Smidt H."/>
            <person name="Stams A.J."/>
        </authorList>
    </citation>
    <scope>NUCLEOTIDE SEQUENCE [LARGE SCALE GENOMIC DNA]</scope>
    <source>
        <strain evidence="2">ATCC 51507 / DSM 9161 / JW/IU-DC1</strain>
    </source>
</reference>
<reference evidence="2" key="1">
    <citation type="submission" date="2012-06" db="EMBL/GenBank/DDBJ databases">
        <title>Complete sequence of Desulfitobacterium dehalogenans ATCC 51507.</title>
        <authorList>
            <person name="Lucas S."/>
            <person name="Han J."/>
            <person name="Lapidus A."/>
            <person name="Cheng J.-F."/>
            <person name="Goodwin L."/>
            <person name="Pitluck S."/>
            <person name="Peters L."/>
            <person name="Ovchinnikova G."/>
            <person name="Teshima H."/>
            <person name="Detter J.C."/>
            <person name="Han C."/>
            <person name="Tapia R."/>
            <person name="Land M."/>
            <person name="Hauser L."/>
            <person name="Kyrpides N."/>
            <person name="Ivanova N."/>
            <person name="Pagani I."/>
            <person name="Kruse T."/>
            <person name="de Vos W.M."/>
            <person name="Smidt H."/>
            <person name="Woyke T."/>
        </authorList>
    </citation>
    <scope>NUCLEOTIDE SEQUENCE [LARGE SCALE GENOMIC DNA]</scope>
    <source>
        <strain evidence="2">ATCC 51507 / DSM 9161 / JW/IU-DC1</strain>
    </source>
</reference>
<keyword evidence="2" id="KW-1185">Reference proteome</keyword>
<dbReference type="EMBL" id="CP003348">
    <property type="protein sequence ID" value="AFL99545.1"/>
    <property type="molecule type" value="Genomic_DNA"/>
</dbReference>
<evidence type="ECO:0000313" key="2">
    <source>
        <dbReference type="Proteomes" id="UP000006053"/>
    </source>
</evidence>
<dbReference type="Proteomes" id="UP000006053">
    <property type="component" value="Chromosome"/>
</dbReference>
<protein>
    <submittedName>
        <fullName evidence="1">Uncharacterized protein</fullName>
    </submittedName>
</protein>
<dbReference type="HOGENOM" id="CLU_2537071_0_0_9"/>
<dbReference type="STRING" id="756499.Desde_1113"/>
<accession>I4A6G1</accession>
<evidence type="ECO:0000313" key="1">
    <source>
        <dbReference type="EMBL" id="AFL99545.1"/>
    </source>
</evidence>